<dbReference type="GO" id="GO:0016020">
    <property type="term" value="C:membrane"/>
    <property type="evidence" value="ECO:0007669"/>
    <property type="project" value="UniProtKB-SubCell"/>
</dbReference>
<evidence type="ECO:0000313" key="8">
    <source>
        <dbReference type="EMBL" id="AHE53353.1"/>
    </source>
</evidence>
<sequence>MSGSDGYGAGERRLYAIGLRLLATLCLASMSAMVKLTGDRGVSLPEAMFYRQFFALPVVVGAIMLGPGLGTIRTQRFGAHLSRAVLGLIGMSATFGAVLLLPLAEATTIGFTVPIFATVLSVLLLKEHAGIHRWGAVLLGFIGVLVVVQPGQSHIPMVGALVALASAFMISLISVLLRQIGKTESALTTVFWFSFLSVLPLGMLLPFTGRWHDGGTWALLLAMGTLGGMGQIALTASLRWAPVSLVVPFDYINLLWATVFGWLVFGMLPVESTWWGAPLIIASGLYIVWREHRRNREVTEAAAAVE</sequence>
<proteinExistence type="inferred from homology"/>
<comment type="similarity">
    <text evidence="2">Belongs to the drug/metabolite transporter (DMT) superfamily. 10 TMS drug/metabolite exporter (DME) (TC 2.A.7.3) family.</text>
</comment>
<evidence type="ECO:0000256" key="2">
    <source>
        <dbReference type="ARBA" id="ARBA00009853"/>
    </source>
</evidence>
<evidence type="ECO:0000313" key="9">
    <source>
        <dbReference type="Proteomes" id="UP000018851"/>
    </source>
</evidence>
<dbReference type="Proteomes" id="UP000018851">
    <property type="component" value="Chromosome"/>
</dbReference>
<evidence type="ECO:0000256" key="4">
    <source>
        <dbReference type="ARBA" id="ARBA00022989"/>
    </source>
</evidence>
<dbReference type="PATRIC" id="fig|1123269.5.peg.1594"/>
<evidence type="ECO:0000256" key="1">
    <source>
        <dbReference type="ARBA" id="ARBA00004141"/>
    </source>
</evidence>
<comment type="subcellular location">
    <subcellularLocation>
        <location evidence="1">Membrane</location>
        <topology evidence="1">Multi-pass membrane protein</topology>
    </subcellularLocation>
</comment>
<dbReference type="EMBL" id="CP006644">
    <property type="protein sequence ID" value="AHE53353.1"/>
    <property type="molecule type" value="Genomic_DNA"/>
</dbReference>
<evidence type="ECO:0000256" key="5">
    <source>
        <dbReference type="ARBA" id="ARBA00023136"/>
    </source>
</evidence>
<keyword evidence="9" id="KW-1185">Reference proteome</keyword>
<dbReference type="AlphaFoldDB" id="W0AAJ9"/>
<dbReference type="HOGENOM" id="CLU_032828_2_3_5"/>
<dbReference type="SUPFAM" id="SSF103481">
    <property type="entry name" value="Multidrug resistance efflux transporter EmrE"/>
    <property type="match status" value="2"/>
</dbReference>
<dbReference type="InterPro" id="IPR000620">
    <property type="entry name" value="EamA_dom"/>
</dbReference>
<feature type="domain" description="EamA" evidence="7">
    <location>
        <begin position="17"/>
        <end position="148"/>
    </location>
</feature>
<dbReference type="KEGG" id="ssan:NX02_08145"/>
<feature type="domain" description="EamA" evidence="7">
    <location>
        <begin position="158"/>
        <end position="287"/>
    </location>
</feature>
<feature type="transmembrane region" description="Helical" evidence="6">
    <location>
        <begin position="14"/>
        <end position="34"/>
    </location>
</feature>
<keyword evidence="3 6" id="KW-0812">Transmembrane</keyword>
<dbReference type="PANTHER" id="PTHR22911">
    <property type="entry name" value="ACYL-MALONYL CONDENSING ENZYME-RELATED"/>
    <property type="match status" value="1"/>
</dbReference>
<reference evidence="8 9" key="1">
    <citation type="submission" date="2013-07" db="EMBL/GenBank/DDBJ databases">
        <title>Completed genome of Sphingomonas sanxanigenens NX02.</title>
        <authorList>
            <person name="Ma T."/>
            <person name="Huang H."/>
            <person name="Wu M."/>
            <person name="Li X."/>
            <person name="Li G."/>
        </authorList>
    </citation>
    <scope>NUCLEOTIDE SEQUENCE [LARGE SCALE GENOMIC DNA]</scope>
    <source>
        <strain evidence="8 9">NX02</strain>
    </source>
</reference>
<dbReference type="InterPro" id="IPR037185">
    <property type="entry name" value="EmrE-like"/>
</dbReference>
<feature type="transmembrane region" description="Helical" evidence="6">
    <location>
        <begin position="84"/>
        <end position="103"/>
    </location>
</feature>
<organism evidence="8 9">
    <name type="scientific">Sphingomonas sanxanigenens DSM 19645 = NX02</name>
    <dbReference type="NCBI Taxonomy" id="1123269"/>
    <lineage>
        <taxon>Bacteria</taxon>
        <taxon>Pseudomonadati</taxon>
        <taxon>Pseudomonadota</taxon>
        <taxon>Alphaproteobacteria</taxon>
        <taxon>Sphingomonadales</taxon>
        <taxon>Sphingomonadaceae</taxon>
        <taxon>Sphingomonas</taxon>
    </lineage>
</organism>
<dbReference type="RefSeq" id="WP_025291614.1">
    <property type="nucleotide sequence ID" value="NZ_CP006644.1"/>
</dbReference>
<dbReference type="eggNOG" id="COG0697">
    <property type="taxonomic scope" value="Bacteria"/>
</dbReference>
<name>W0AAJ9_9SPHN</name>
<keyword evidence="5 6" id="KW-0472">Membrane</keyword>
<dbReference type="STRING" id="1123269.NX02_08145"/>
<evidence type="ECO:0000256" key="3">
    <source>
        <dbReference type="ARBA" id="ARBA00022692"/>
    </source>
</evidence>
<feature type="transmembrane region" description="Helical" evidence="6">
    <location>
        <begin position="215"/>
        <end position="238"/>
    </location>
</feature>
<feature type="transmembrane region" description="Helical" evidence="6">
    <location>
        <begin position="189"/>
        <end position="209"/>
    </location>
</feature>
<gene>
    <name evidence="8" type="ORF">NX02_08145</name>
</gene>
<protein>
    <recommendedName>
        <fullName evidence="7">EamA domain-containing protein</fullName>
    </recommendedName>
</protein>
<keyword evidence="4 6" id="KW-1133">Transmembrane helix</keyword>
<dbReference type="Pfam" id="PF00892">
    <property type="entry name" value="EamA"/>
    <property type="match status" value="2"/>
</dbReference>
<feature type="transmembrane region" description="Helical" evidence="6">
    <location>
        <begin position="54"/>
        <end position="72"/>
    </location>
</feature>
<accession>W0AAJ9</accession>
<dbReference type="PANTHER" id="PTHR22911:SF6">
    <property type="entry name" value="SOLUTE CARRIER FAMILY 35 MEMBER G1"/>
    <property type="match status" value="1"/>
</dbReference>
<evidence type="ECO:0000256" key="6">
    <source>
        <dbReference type="SAM" id="Phobius"/>
    </source>
</evidence>
<feature type="transmembrane region" description="Helical" evidence="6">
    <location>
        <begin position="134"/>
        <end position="151"/>
    </location>
</feature>
<feature type="transmembrane region" description="Helical" evidence="6">
    <location>
        <begin position="245"/>
        <end position="266"/>
    </location>
</feature>
<feature type="transmembrane region" description="Helical" evidence="6">
    <location>
        <begin position="272"/>
        <end position="289"/>
    </location>
</feature>
<evidence type="ECO:0000259" key="7">
    <source>
        <dbReference type="Pfam" id="PF00892"/>
    </source>
</evidence>
<feature type="transmembrane region" description="Helical" evidence="6">
    <location>
        <begin position="157"/>
        <end position="177"/>
    </location>
</feature>
<feature type="transmembrane region" description="Helical" evidence="6">
    <location>
        <begin position="109"/>
        <end position="125"/>
    </location>
</feature>